<reference evidence="3" key="1">
    <citation type="submission" date="2014-09" db="EMBL/GenBank/DDBJ databases">
        <authorList>
            <person name="Gomez-Valero L."/>
        </authorList>
    </citation>
    <scope>NUCLEOTIDE SEQUENCE [LARGE SCALE GENOMIC DNA]</scope>
    <source>
        <strain evidence="3">ATCC35250</strain>
    </source>
</reference>
<protein>
    <recommendedName>
        <fullName evidence="4">Secreted protein</fullName>
    </recommendedName>
</protein>
<dbReference type="Proteomes" id="UP000032803">
    <property type="component" value="Chromosome I"/>
</dbReference>
<evidence type="ECO:0008006" key="4">
    <source>
        <dbReference type="Google" id="ProtNLM"/>
    </source>
</evidence>
<gene>
    <name evidence="2" type="ORF">LHA_0997</name>
</gene>
<dbReference type="KEGG" id="lha:LHA_0997"/>
<evidence type="ECO:0000313" key="2">
    <source>
        <dbReference type="EMBL" id="CEK10058.1"/>
    </source>
</evidence>
<feature type="chain" id="PRO_5009754201" description="Secreted protein" evidence="1">
    <location>
        <begin position="23"/>
        <end position="172"/>
    </location>
</feature>
<dbReference type="RefSeq" id="WP_045105494.1">
    <property type="nucleotide sequence ID" value="NZ_LN681225.1"/>
</dbReference>
<evidence type="ECO:0000256" key="1">
    <source>
        <dbReference type="SAM" id="SignalP"/>
    </source>
</evidence>
<feature type="signal peptide" evidence="1">
    <location>
        <begin position="1"/>
        <end position="22"/>
    </location>
</feature>
<dbReference type="AlphaFoldDB" id="A0A0A8UMU5"/>
<evidence type="ECO:0000313" key="3">
    <source>
        <dbReference type="Proteomes" id="UP000032803"/>
    </source>
</evidence>
<dbReference type="PATRIC" id="fig|449.7.peg.3076"/>
<dbReference type="EMBL" id="LN681225">
    <property type="protein sequence ID" value="CEK10058.1"/>
    <property type="molecule type" value="Genomic_DNA"/>
</dbReference>
<sequence>MSKIGTIFLAMMLFLFNLPVFAASDYILSTTLSCLDQKKLRVIAKELEAAFEKDICANGIKPMQLQWISTTALPQIMNKAFLGVESPPNWQLLTEELMRDCFKEGDLCTEETQRQVAACVQIKVPGILLQLGPWVAENCKKINDEVVEHWPEKKDKVIELIKQFQAQSTQPD</sequence>
<proteinExistence type="predicted"/>
<accession>A0A0A8UMU5</accession>
<organism evidence="2 3">
    <name type="scientific">Legionella hackeliae</name>
    <dbReference type="NCBI Taxonomy" id="449"/>
    <lineage>
        <taxon>Bacteria</taxon>
        <taxon>Pseudomonadati</taxon>
        <taxon>Pseudomonadota</taxon>
        <taxon>Gammaproteobacteria</taxon>
        <taxon>Legionellales</taxon>
        <taxon>Legionellaceae</taxon>
        <taxon>Legionella</taxon>
    </lineage>
</organism>
<dbReference type="HOGENOM" id="CLU_1592530_0_0_6"/>
<keyword evidence="1" id="KW-0732">Signal</keyword>
<name>A0A0A8UMU5_LEGHA</name>
<keyword evidence="3" id="KW-1185">Reference proteome</keyword>
<dbReference type="OrthoDB" id="5648079at2"/>